<feature type="domain" description="Peptidase M12A" evidence="9">
    <location>
        <begin position="19"/>
        <end position="222"/>
    </location>
</feature>
<dbReference type="EMBL" id="JAIFTL010000152">
    <property type="protein sequence ID" value="KAG9322345.1"/>
    <property type="molecule type" value="Genomic_DNA"/>
</dbReference>
<organism evidence="10 11">
    <name type="scientific">Mortierella alpina</name>
    <name type="common">Oleaginous fungus</name>
    <name type="synonym">Mortierella renispora</name>
    <dbReference type="NCBI Taxonomy" id="64518"/>
    <lineage>
        <taxon>Eukaryota</taxon>
        <taxon>Fungi</taxon>
        <taxon>Fungi incertae sedis</taxon>
        <taxon>Mucoromycota</taxon>
        <taxon>Mortierellomycotina</taxon>
        <taxon>Mortierellomycetes</taxon>
        <taxon>Mortierellales</taxon>
        <taxon>Mortierellaceae</taxon>
        <taxon>Mortierella</taxon>
    </lineage>
</organism>
<dbReference type="InterPro" id="IPR024079">
    <property type="entry name" value="MetalloPept_cat_dom_sf"/>
</dbReference>
<dbReference type="EC" id="3.4.24.-" evidence="7"/>
<dbReference type="PROSITE" id="PS51864">
    <property type="entry name" value="ASTACIN"/>
    <property type="match status" value="1"/>
</dbReference>
<keyword evidence="3 6" id="KW-0378">Hydrolase</keyword>
<dbReference type="Proteomes" id="UP000717515">
    <property type="component" value="Unassembled WGS sequence"/>
</dbReference>
<gene>
    <name evidence="10" type="ORF">KVV02_001327</name>
</gene>
<evidence type="ECO:0000313" key="11">
    <source>
        <dbReference type="Proteomes" id="UP000717515"/>
    </source>
</evidence>
<dbReference type="SMART" id="SM00235">
    <property type="entry name" value="ZnMc"/>
    <property type="match status" value="1"/>
</dbReference>
<comment type="caution">
    <text evidence="6">Lacks conserved residue(s) required for the propagation of feature annotation.</text>
</comment>
<dbReference type="AlphaFoldDB" id="A0A9P8D112"/>
<dbReference type="InterPro" id="IPR006026">
    <property type="entry name" value="Peptidase_Metallo"/>
</dbReference>
<proteinExistence type="predicted"/>
<dbReference type="InterPro" id="IPR001506">
    <property type="entry name" value="Peptidase_M12A"/>
</dbReference>
<evidence type="ECO:0000313" key="10">
    <source>
        <dbReference type="EMBL" id="KAG9322345.1"/>
    </source>
</evidence>
<dbReference type="CDD" id="cd04280">
    <property type="entry name" value="ZnMc_astacin_like"/>
    <property type="match status" value="1"/>
</dbReference>
<sequence>MMIARILLVCVFVGIAAAQGVLNENLRWRINGARRMAYSFDPSYPQQARQTILRGIARWNQVLGDCLPLQPRRAGDRDYVNVINDGGCYSMVGKVGGAQSLSLSVNGCVYQGTVIHEFLHAAGLIHTQKRPDRDNYITMHWENIVESWKSQFTKDSNRNIGKYSEYDIYSIMHYSYRHPSWSINNRPGFTAKIPNVDYRRIGTGNDFTQSDVNAIRKMYKCPARKFKPAVNKNKNNGRNGDRDRKPIACANV</sequence>
<dbReference type="PANTHER" id="PTHR10127:SF780">
    <property type="entry name" value="METALLOENDOPEPTIDASE"/>
    <property type="match status" value="1"/>
</dbReference>
<evidence type="ECO:0000256" key="3">
    <source>
        <dbReference type="ARBA" id="ARBA00022801"/>
    </source>
</evidence>
<feature type="binding site" evidence="6">
    <location>
        <position position="120"/>
    </location>
    <ligand>
        <name>Zn(2+)</name>
        <dbReference type="ChEBI" id="CHEBI:29105"/>
        <note>catalytic</note>
    </ligand>
</feature>
<name>A0A9P8D112_MORAP</name>
<keyword evidence="5 6" id="KW-0482">Metalloprotease</keyword>
<protein>
    <recommendedName>
        <fullName evidence="7">Metalloendopeptidase</fullName>
        <ecNumber evidence="7">3.4.24.-</ecNumber>
    </recommendedName>
</protein>
<dbReference type="PANTHER" id="PTHR10127">
    <property type="entry name" value="DISCOIDIN, CUB, EGF, LAMININ , AND ZINC METALLOPROTEASE DOMAIN CONTAINING"/>
    <property type="match status" value="1"/>
</dbReference>
<feature type="active site" evidence="6">
    <location>
        <position position="117"/>
    </location>
</feature>
<evidence type="ECO:0000256" key="2">
    <source>
        <dbReference type="ARBA" id="ARBA00022723"/>
    </source>
</evidence>
<keyword evidence="2 6" id="KW-0479">Metal-binding</keyword>
<dbReference type="PRINTS" id="PR00480">
    <property type="entry name" value="ASTACIN"/>
</dbReference>
<dbReference type="InterPro" id="IPR034035">
    <property type="entry name" value="Astacin-like_dom"/>
</dbReference>
<comment type="cofactor">
    <cofactor evidence="6 7">
        <name>Zn(2+)</name>
        <dbReference type="ChEBI" id="CHEBI:29105"/>
    </cofactor>
    <text evidence="6 7">Binds 1 zinc ion per subunit.</text>
</comment>
<dbReference type="GO" id="GO:0008270">
    <property type="term" value="F:zinc ion binding"/>
    <property type="evidence" value="ECO:0007669"/>
    <property type="project" value="UniProtKB-UniRule"/>
</dbReference>
<feature type="binding site" evidence="6">
    <location>
        <position position="126"/>
    </location>
    <ligand>
        <name>Zn(2+)</name>
        <dbReference type="ChEBI" id="CHEBI:29105"/>
        <note>catalytic</note>
    </ligand>
</feature>
<comment type="caution">
    <text evidence="10">The sequence shown here is derived from an EMBL/GenBank/DDBJ whole genome shotgun (WGS) entry which is preliminary data.</text>
</comment>
<feature type="chain" id="PRO_5040538418" description="Metalloendopeptidase" evidence="7">
    <location>
        <begin position="19"/>
        <end position="252"/>
    </location>
</feature>
<dbReference type="GO" id="GO:0004222">
    <property type="term" value="F:metalloendopeptidase activity"/>
    <property type="evidence" value="ECO:0007669"/>
    <property type="project" value="UniProtKB-UniRule"/>
</dbReference>
<feature type="region of interest" description="Disordered" evidence="8">
    <location>
        <begin position="226"/>
        <end position="252"/>
    </location>
</feature>
<evidence type="ECO:0000259" key="9">
    <source>
        <dbReference type="PROSITE" id="PS51864"/>
    </source>
</evidence>
<dbReference type="Pfam" id="PF01400">
    <property type="entry name" value="Astacin"/>
    <property type="match status" value="1"/>
</dbReference>
<evidence type="ECO:0000256" key="6">
    <source>
        <dbReference type="PROSITE-ProRule" id="PRU01211"/>
    </source>
</evidence>
<keyword evidence="4 6" id="KW-0862">Zinc</keyword>
<accession>A0A9P8D112</accession>
<evidence type="ECO:0000256" key="1">
    <source>
        <dbReference type="ARBA" id="ARBA00022670"/>
    </source>
</evidence>
<evidence type="ECO:0000256" key="4">
    <source>
        <dbReference type="ARBA" id="ARBA00022833"/>
    </source>
</evidence>
<feature type="signal peptide" evidence="7">
    <location>
        <begin position="1"/>
        <end position="18"/>
    </location>
</feature>
<dbReference type="Gene3D" id="3.40.390.10">
    <property type="entry name" value="Collagenase (Catalytic Domain)"/>
    <property type="match status" value="1"/>
</dbReference>
<reference evidence="10" key="1">
    <citation type="submission" date="2021-07" db="EMBL/GenBank/DDBJ databases">
        <title>Draft genome of Mortierella alpina, strain LL118, isolated from an aspen leaf litter sample.</title>
        <authorList>
            <person name="Yang S."/>
            <person name="Vinatzer B.A."/>
        </authorList>
    </citation>
    <scope>NUCLEOTIDE SEQUENCE</scope>
    <source>
        <strain evidence="10">LL118</strain>
    </source>
</reference>
<evidence type="ECO:0000256" key="5">
    <source>
        <dbReference type="ARBA" id="ARBA00023049"/>
    </source>
</evidence>
<dbReference type="SUPFAM" id="SSF55486">
    <property type="entry name" value="Metalloproteases ('zincins'), catalytic domain"/>
    <property type="match status" value="1"/>
</dbReference>
<dbReference type="GO" id="GO:0006508">
    <property type="term" value="P:proteolysis"/>
    <property type="evidence" value="ECO:0007669"/>
    <property type="project" value="UniProtKB-KW"/>
</dbReference>
<feature type="binding site" evidence="6">
    <location>
        <position position="116"/>
    </location>
    <ligand>
        <name>Zn(2+)</name>
        <dbReference type="ChEBI" id="CHEBI:29105"/>
        <note>catalytic</note>
    </ligand>
</feature>
<keyword evidence="1 6" id="KW-0645">Protease</keyword>
<evidence type="ECO:0000256" key="8">
    <source>
        <dbReference type="SAM" id="MobiDB-lite"/>
    </source>
</evidence>
<keyword evidence="7" id="KW-0732">Signal</keyword>
<evidence type="ECO:0000256" key="7">
    <source>
        <dbReference type="RuleBase" id="RU361183"/>
    </source>
</evidence>